<comment type="subcellular location">
    <subcellularLocation>
        <location evidence="1">Membrane</location>
        <topology evidence="1">Multi-pass membrane protein</topology>
    </subcellularLocation>
</comment>
<evidence type="ECO:0000256" key="2">
    <source>
        <dbReference type="ARBA" id="ARBA00022516"/>
    </source>
</evidence>
<keyword evidence="5 10" id="KW-0276">Fatty acid metabolism</keyword>
<keyword evidence="6 10" id="KW-1133">Transmembrane helix</keyword>
<evidence type="ECO:0000256" key="8">
    <source>
        <dbReference type="ARBA" id="ARBA00023136"/>
    </source>
</evidence>
<keyword evidence="12" id="KW-1185">Reference proteome</keyword>
<dbReference type="Proteomes" id="UP000694865">
    <property type="component" value="Unplaced"/>
</dbReference>
<dbReference type="RefSeq" id="XP_006823386.1">
    <property type="nucleotide sequence ID" value="XM_006823323.1"/>
</dbReference>
<evidence type="ECO:0000256" key="7">
    <source>
        <dbReference type="ARBA" id="ARBA00023098"/>
    </source>
</evidence>
<proteinExistence type="inferred from homology"/>
<comment type="similarity">
    <text evidence="10">Belongs to the ELO family.</text>
</comment>
<dbReference type="PANTHER" id="PTHR11157:SF69">
    <property type="entry name" value="ELONGATION OF VERY LONG CHAIN FATTY ACIDS PROTEIN 7"/>
    <property type="match status" value="1"/>
</dbReference>
<dbReference type="InterPro" id="IPR002076">
    <property type="entry name" value="ELO_fam"/>
</dbReference>
<feature type="transmembrane region" description="Helical" evidence="10">
    <location>
        <begin position="163"/>
        <end position="182"/>
    </location>
</feature>
<sequence length="283" mass="33571">MDVGISRINDWWNEVLKDADPRVDDYFMMSSALPSWIIVGLYLLFVWRGPIWMEKRKPFEINNILIVFNFFMIGVSGYVFYEFLASGWLAGYTLGCQLVDYSSSPQALRMVRVCWLFYFSKFFELFDTIFFVLRKKTKQISFLHVLHHAIMPVSWWYGVKFVAGGFGTFHSLLNSFIHFWMYTYYGMAAMGPSMQKYLWWKKYMTSMQITQFALVMLHTSQLLFTDCSYPKFFAFLIFLYAFVFIVMFFNFYLKTYKDSHKTKTQKSSKNGSVTNGIKSKKVR</sequence>
<organism evidence="12 13">
    <name type="scientific">Saccoglossus kowalevskii</name>
    <name type="common">Acorn worm</name>
    <dbReference type="NCBI Taxonomy" id="10224"/>
    <lineage>
        <taxon>Eukaryota</taxon>
        <taxon>Metazoa</taxon>
        <taxon>Hemichordata</taxon>
        <taxon>Enteropneusta</taxon>
        <taxon>Harrimaniidae</taxon>
        <taxon>Saccoglossus</taxon>
    </lineage>
</organism>
<keyword evidence="8 10" id="KW-0472">Membrane</keyword>
<evidence type="ECO:0000256" key="9">
    <source>
        <dbReference type="ARBA" id="ARBA00023160"/>
    </source>
</evidence>
<keyword evidence="7 10" id="KW-0443">Lipid metabolism</keyword>
<reference evidence="13" key="1">
    <citation type="submission" date="2025-08" db="UniProtKB">
        <authorList>
            <consortium name="RefSeq"/>
        </authorList>
    </citation>
    <scope>IDENTIFICATION</scope>
    <source>
        <tissue evidence="13">Testes</tissue>
    </source>
</reference>
<evidence type="ECO:0000256" key="11">
    <source>
        <dbReference type="SAM" id="MobiDB-lite"/>
    </source>
</evidence>
<gene>
    <name evidence="13" type="primary">LOC100372590</name>
</gene>
<evidence type="ECO:0000256" key="4">
    <source>
        <dbReference type="ARBA" id="ARBA00022692"/>
    </source>
</evidence>
<evidence type="ECO:0000313" key="13">
    <source>
        <dbReference type="RefSeq" id="XP_006823386.1"/>
    </source>
</evidence>
<dbReference type="Pfam" id="PF01151">
    <property type="entry name" value="ELO"/>
    <property type="match status" value="1"/>
</dbReference>
<feature type="transmembrane region" description="Helical" evidence="10">
    <location>
        <begin position="140"/>
        <end position="157"/>
    </location>
</feature>
<keyword evidence="9 10" id="KW-0275">Fatty acid biosynthesis</keyword>
<dbReference type="GeneID" id="100372590"/>
<protein>
    <recommendedName>
        <fullName evidence="10">Elongation of very long chain fatty acids protein</fullName>
        <ecNumber evidence="10">2.3.1.199</ecNumber>
    </recommendedName>
    <alternativeName>
        <fullName evidence="10">Very-long-chain 3-oxoacyl-CoA synthase</fullName>
    </alternativeName>
</protein>
<evidence type="ECO:0000313" key="12">
    <source>
        <dbReference type="Proteomes" id="UP000694865"/>
    </source>
</evidence>
<keyword evidence="3 10" id="KW-0808">Transferase</keyword>
<feature type="transmembrane region" description="Helical" evidence="10">
    <location>
        <begin position="59"/>
        <end position="81"/>
    </location>
</feature>
<feature type="compositionally biased region" description="Polar residues" evidence="11">
    <location>
        <begin position="267"/>
        <end position="277"/>
    </location>
</feature>
<evidence type="ECO:0000256" key="6">
    <source>
        <dbReference type="ARBA" id="ARBA00022989"/>
    </source>
</evidence>
<feature type="region of interest" description="Disordered" evidence="11">
    <location>
        <begin position="262"/>
        <end position="283"/>
    </location>
</feature>
<dbReference type="EC" id="2.3.1.199" evidence="10"/>
<accession>A0ABM0MTP5</accession>
<keyword evidence="2 10" id="KW-0444">Lipid biosynthesis</keyword>
<feature type="transmembrane region" description="Helical" evidence="10">
    <location>
        <begin position="203"/>
        <end position="220"/>
    </location>
</feature>
<evidence type="ECO:0000256" key="10">
    <source>
        <dbReference type="RuleBase" id="RU361115"/>
    </source>
</evidence>
<feature type="transmembrane region" description="Helical" evidence="10">
    <location>
        <begin position="115"/>
        <end position="133"/>
    </location>
</feature>
<evidence type="ECO:0000256" key="3">
    <source>
        <dbReference type="ARBA" id="ARBA00022679"/>
    </source>
</evidence>
<feature type="transmembrane region" description="Helical" evidence="10">
    <location>
        <begin position="232"/>
        <end position="253"/>
    </location>
</feature>
<name>A0ABM0MTP5_SACKO</name>
<evidence type="ECO:0000256" key="1">
    <source>
        <dbReference type="ARBA" id="ARBA00004141"/>
    </source>
</evidence>
<feature type="transmembrane region" description="Helical" evidence="10">
    <location>
        <begin position="26"/>
        <end position="47"/>
    </location>
</feature>
<keyword evidence="4 10" id="KW-0812">Transmembrane</keyword>
<comment type="catalytic activity">
    <reaction evidence="10">
        <text>a very-long-chain acyl-CoA + malonyl-CoA + H(+) = a very-long-chain 3-oxoacyl-CoA + CO2 + CoA</text>
        <dbReference type="Rhea" id="RHEA:32727"/>
        <dbReference type="ChEBI" id="CHEBI:15378"/>
        <dbReference type="ChEBI" id="CHEBI:16526"/>
        <dbReference type="ChEBI" id="CHEBI:57287"/>
        <dbReference type="ChEBI" id="CHEBI:57384"/>
        <dbReference type="ChEBI" id="CHEBI:90725"/>
        <dbReference type="ChEBI" id="CHEBI:90736"/>
        <dbReference type="EC" id="2.3.1.199"/>
    </reaction>
</comment>
<dbReference type="PANTHER" id="PTHR11157">
    <property type="entry name" value="FATTY ACID ACYL TRANSFERASE-RELATED"/>
    <property type="match status" value="1"/>
</dbReference>
<evidence type="ECO:0000256" key="5">
    <source>
        <dbReference type="ARBA" id="ARBA00022832"/>
    </source>
</evidence>